<feature type="transmembrane region" description="Helical" evidence="5">
    <location>
        <begin position="589"/>
        <end position="609"/>
    </location>
</feature>
<feature type="transmembrane region" description="Helical" evidence="5">
    <location>
        <begin position="621"/>
        <end position="644"/>
    </location>
</feature>
<comment type="caution">
    <text evidence="6">The sequence shown here is derived from an EMBL/GenBank/DDBJ whole genome shotgun (WGS) entry which is preliminary data.</text>
</comment>
<dbReference type="EMBL" id="CAJFCV020000003">
    <property type="protein sequence ID" value="CAG9109164.1"/>
    <property type="molecule type" value="Genomic_DNA"/>
</dbReference>
<evidence type="ECO:0000256" key="2">
    <source>
        <dbReference type="ARBA" id="ARBA00022692"/>
    </source>
</evidence>
<dbReference type="GO" id="GO:0005886">
    <property type="term" value="C:plasma membrane"/>
    <property type="evidence" value="ECO:0007669"/>
    <property type="project" value="TreeGrafter"/>
</dbReference>
<feature type="transmembrane region" description="Helical" evidence="5">
    <location>
        <begin position="470"/>
        <end position="487"/>
    </location>
</feature>
<feature type="transmembrane region" description="Helical" evidence="5">
    <location>
        <begin position="94"/>
        <end position="114"/>
    </location>
</feature>
<feature type="transmembrane region" description="Helical" evidence="5">
    <location>
        <begin position="189"/>
        <end position="213"/>
    </location>
</feature>
<name>A0A811L303_BURXY</name>
<keyword evidence="2 5" id="KW-0812">Transmembrane</keyword>
<feature type="transmembrane region" description="Helical" evidence="5">
    <location>
        <begin position="251"/>
        <end position="275"/>
    </location>
</feature>
<reference evidence="6" key="1">
    <citation type="submission" date="2020-09" db="EMBL/GenBank/DDBJ databases">
        <authorList>
            <person name="Kikuchi T."/>
        </authorList>
    </citation>
    <scope>NUCLEOTIDE SEQUENCE</scope>
    <source>
        <strain evidence="6">Ka4C1</strain>
    </source>
</reference>
<evidence type="ECO:0000313" key="6">
    <source>
        <dbReference type="EMBL" id="CAD5222115.1"/>
    </source>
</evidence>
<keyword evidence="3 5" id="KW-1133">Transmembrane helix</keyword>
<dbReference type="AlphaFoldDB" id="A0A811L303"/>
<feature type="transmembrane region" description="Helical" evidence="5">
    <location>
        <begin position="380"/>
        <end position="405"/>
    </location>
</feature>
<dbReference type="EMBL" id="CAJFDI010000003">
    <property type="protein sequence ID" value="CAD5222115.1"/>
    <property type="molecule type" value="Genomic_DNA"/>
</dbReference>
<protein>
    <submittedName>
        <fullName evidence="6">(pine wood nematode) hypothetical protein</fullName>
    </submittedName>
</protein>
<sequence>MDTGLLQYFFVASILLAGLVASLVPIKIYQILNNRMRQSLLGNNRKESSLSQWISCLSCFAGGVFLSVIFLHLLPDAHESLTVIQKKGVFVTRYPVVEIISLLGFFLVYMTEVLSETCVTQRTVTHDQTIVTKNPAILRRRRANTTTIDDKCEIHEDGHDFTPPPMESPYYSASSIPSTTAMSQRERTLIVRTITFITALVFHSMVEGFAFGVQHNSSTIISLFVGIIVHRTIVAFSVGTRMINCHPKRPVFVISLAIVFAVSSPLFSVLGMIVKESAIDELFKEEISLVLISLSIGTFLYIAFFEMLAPEKSNGNYAVSKYISTLAGFFVIAIIVQHILIRRPASNGLTSACNPLRLSTLYYFEKLELKSHFYNAMDTLLLQSILIFILLVSALLASLSPLKIYTALRKRLIDNRDPHDDSPSILSHWISCLTCFSGGVFLGVIFLHLLPDAHESLRVVQSKHVWKSEYPLVEMMTLFGFFFIYMIEVVSETCFTQSGVKHKHKLVTKFSEIIRFNHKSDSASSSKSDVKHEVSSTCSEQGQKHCKCIPRIPRKERTLIIRSVTFITALVFHSMVEGFAFGVQKNARAITTLFVGIIVHRTIVSFSVGTRLVNCHPNRPIFVVVLAFIFSVSSPLFAVVGMCVRQSAINELFKEQITFILISLSIGTFLYIAFFELFA</sequence>
<feature type="transmembrane region" description="Helical" evidence="5">
    <location>
        <begin position="426"/>
        <end position="450"/>
    </location>
</feature>
<dbReference type="Proteomes" id="UP000582659">
    <property type="component" value="Unassembled WGS sequence"/>
</dbReference>
<feature type="transmembrane region" description="Helical" evidence="5">
    <location>
        <begin position="219"/>
        <end position="239"/>
    </location>
</feature>
<dbReference type="PANTHER" id="PTHR11040:SF76">
    <property type="entry name" value="ZINC TRANSPORTER ZIP3"/>
    <property type="match status" value="1"/>
</dbReference>
<gene>
    <name evidence="6" type="ORF">BXYJ_LOCUS7083</name>
</gene>
<feature type="transmembrane region" description="Helical" evidence="5">
    <location>
        <begin position="50"/>
        <end position="74"/>
    </location>
</feature>
<keyword evidence="7" id="KW-1185">Reference proteome</keyword>
<proteinExistence type="predicted"/>
<dbReference type="OrthoDB" id="448280at2759"/>
<evidence type="ECO:0000256" key="4">
    <source>
        <dbReference type="ARBA" id="ARBA00023136"/>
    </source>
</evidence>
<feature type="transmembrane region" description="Helical" evidence="5">
    <location>
        <begin position="322"/>
        <end position="341"/>
    </location>
</feature>
<organism evidence="6 7">
    <name type="scientific">Bursaphelenchus xylophilus</name>
    <name type="common">Pinewood nematode worm</name>
    <name type="synonym">Aphelenchoides xylophilus</name>
    <dbReference type="NCBI Taxonomy" id="6326"/>
    <lineage>
        <taxon>Eukaryota</taxon>
        <taxon>Metazoa</taxon>
        <taxon>Ecdysozoa</taxon>
        <taxon>Nematoda</taxon>
        <taxon>Chromadorea</taxon>
        <taxon>Rhabditida</taxon>
        <taxon>Tylenchina</taxon>
        <taxon>Tylenchomorpha</taxon>
        <taxon>Aphelenchoidea</taxon>
        <taxon>Aphelenchoididae</taxon>
        <taxon>Bursaphelenchus</taxon>
    </lineage>
</organism>
<evidence type="ECO:0000256" key="5">
    <source>
        <dbReference type="SAM" id="Phobius"/>
    </source>
</evidence>
<dbReference type="GO" id="GO:0005385">
    <property type="term" value="F:zinc ion transmembrane transporter activity"/>
    <property type="evidence" value="ECO:0007669"/>
    <property type="project" value="TreeGrafter"/>
</dbReference>
<keyword evidence="4 5" id="KW-0472">Membrane</keyword>
<dbReference type="Proteomes" id="UP000659654">
    <property type="component" value="Unassembled WGS sequence"/>
</dbReference>
<evidence type="ECO:0000256" key="3">
    <source>
        <dbReference type="ARBA" id="ARBA00022989"/>
    </source>
</evidence>
<dbReference type="Pfam" id="PF02535">
    <property type="entry name" value="Zip"/>
    <property type="match status" value="2"/>
</dbReference>
<feature type="transmembrane region" description="Helical" evidence="5">
    <location>
        <begin position="6"/>
        <end position="29"/>
    </location>
</feature>
<feature type="transmembrane region" description="Helical" evidence="5">
    <location>
        <begin position="559"/>
        <end position="583"/>
    </location>
</feature>
<accession>A0A811L303</accession>
<feature type="transmembrane region" description="Helical" evidence="5">
    <location>
        <begin position="287"/>
        <end position="310"/>
    </location>
</feature>
<evidence type="ECO:0000256" key="1">
    <source>
        <dbReference type="ARBA" id="ARBA00004141"/>
    </source>
</evidence>
<dbReference type="PANTHER" id="PTHR11040">
    <property type="entry name" value="ZINC/IRON TRANSPORTER"/>
    <property type="match status" value="1"/>
</dbReference>
<dbReference type="InterPro" id="IPR003689">
    <property type="entry name" value="ZIP"/>
</dbReference>
<comment type="subcellular location">
    <subcellularLocation>
        <location evidence="1">Membrane</location>
        <topology evidence="1">Multi-pass membrane protein</topology>
    </subcellularLocation>
</comment>
<evidence type="ECO:0000313" key="7">
    <source>
        <dbReference type="Proteomes" id="UP000659654"/>
    </source>
</evidence>
<feature type="transmembrane region" description="Helical" evidence="5">
    <location>
        <begin position="656"/>
        <end position="678"/>
    </location>
</feature>